<feature type="transmembrane region" description="Helical" evidence="7">
    <location>
        <begin position="124"/>
        <end position="149"/>
    </location>
</feature>
<dbReference type="PRINTS" id="PR00237">
    <property type="entry name" value="GPCRRHODOPSN"/>
</dbReference>
<keyword evidence="5 7" id="KW-0472">Membrane</keyword>
<dbReference type="OrthoDB" id="10095365at2759"/>
<evidence type="ECO:0000256" key="7">
    <source>
        <dbReference type="SAM" id="Phobius"/>
    </source>
</evidence>
<name>A0A6P4YG90_BRABE</name>
<gene>
    <name evidence="10" type="primary">LOC109463614</name>
</gene>
<dbReference type="PANTHER" id="PTHR22750">
    <property type="entry name" value="G-PROTEIN COUPLED RECEPTOR"/>
    <property type="match status" value="1"/>
</dbReference>
<keyword evidence="3 7" id="KW-0812">Transmembrane</keyword>
<dbReference type="RefSeq" id="XP_019616026.1">
    <property type="nucleotide sequence ID" value="XM_019760467.1"/>
</dbReference>
<feature type="transmembrane region" description="Helical" evidence="7">
    <location>
        <begin position="280"/>
        <end position="300"/>
    </location>
</feature>
<reference evidence="10" key="1">
    <citation type="submission" date="2025-08" db="UniProtKB">
        <authorList>
            <consortium name="RefSeq"/>
        </authorList>
    </citation>
    <scope>IDENTIFICATION</scope>
    <source>
        <tissue evidence="10">Gonad</tissue>
    </source>
</reference>
<proteinExistence type="predicted"/>
<evidence type="ECO:0000256" key="5">
    <source>
        <dbReference type="ARBA" id="ARBA00023136"/>
    </source>
</evidence>
<feature type="region of interest" description="Disordered" evidence="6">
    <location>
        <begin position="363"/>
        <end position="398"/>
    </location>
</feature>
<protein>
    <submittedName>
        <fullName evidence="10">Sphingosine 1-phosphate receptor 1-like</fullName>
    </submittedName>
</protein>
<organism evidence="9 10">
    <name type="scientific">Branchiostoma belcheri</name>
    <name type="common">Amphioxus</name>
    <dbReference type="NCBI Taxonomy" id="7741"/>
    <lineage>
        <taxon>Eukaryota</taxon>
        <taxon>Metazoa</taxon>
        <taxon>Chordata</taxon>
        <taxon>Cephalochordata</taxon>
        <taxon>Leptocardii</taxon>
        <taxon>Amphioxiformes</taxon>
        <taxon>Branchiostomatidae</taxon>
        <taxon>Branchiostoma</taxon>
    </lineage>
</organism>
<sequence>MFNNSSLASPVTGRTSAREFNRQIPCILWHLQNKSSYNQAEQACSAYTDFVEFGTGLTIAFWLTGLHIIISNAAVLWGIIRTPELRKQIYMFMANLAVADMLAGIGLLVRCQAIAQVVGLSRLYFILNIATFIVYSQTMSASALCLLSLSSYVAIRHPIFFHTHAHSAKRDAGVAIVTSWLILTLFGFTPSMGWNCLDMPDLKCLDIFPLAIVAVEFITILLLICVMLFTNISVYIAIKERQKRRLGQPGGHNDHNALQDQPNDAAERKYQRSVHKARTVMIQVVAAFIFWLLPIILIPACIKAGEKCGLSLLWPLLIAFNSAINPVASIIRTPDLRQSLRRDITTIYQALFTMIRGNRVNPQDEQIPLNQRSGTGAASRSEQNMPTGQPATGLNVTPFNQGRANGLVIIEID</sequence>
<feature type="transmembrane region" description="Helical" evidence="7">
    <location>
        <begin position="208"/>
        <end position="238"/>
    </location>
</feature>
<dbReference type="GeneID" id="109463614"/>
<dbReference type="GO" id="GO:0004930">
    <property type="term" value="F:G protein-coupled receptor activity"/>
    <property type="evidence" value="ECO:0007669"/>
    <property type="project" value="InterPro"/>
</dbReference>
<evidence type="ECO:0000313" key="10">
    <source>
        <dbReference type="RefSeq" id="XP_019616026.1"/>
    </source>
</evidence>
<evidence type="ECO:0000256" key="1">
    <source>
        <dbReference type="ARBA" id="ARBA00004651"/>
    </source>
</evidence>
<dbReference type="SUPFAM" id="SSF81321">
    <property type="entry name" value="Family A G protein-coupled receptor-like"/>
    <property type="match status" value="1"/>
</dbReference>
<feature type="transmembrane region" description="Helical" evidence="7">
    <location>
        <begin position="92"/>
        <end position="118"/>
    </location>
</feature>
<accession>A0A6P4YG90</accession>
<evidence type="ECO:0000256" key="6">
    <source>
        <dbReference type="SAM" id="MobiDB-lite"/>
    </source>
</evidence>
<dbReference type="Gene3D" id="1.20.1070.10">
    <property type="entry name" value="Rhodopsin 7-helix transmembrane proteins"/>
    <property type="match status" value="1"/>
</dbReference>
<evidence type="ECO:0000256" key="2">
    <source>
        <dbReference type="ARBA" id="ARBA00022475"/>
    </source>
</evidence>
<comment type="subcellular location">
    <subcellularLocation>
        <location evidence="1">Cell membrane</location>
        <topology evidence="1">Multi-pass membrane protein</topology>
    </subcellularLocation>
</comment>
<evidence type="ECO:0000313" key="9">
    <source>
        <dbReference type="Proteomes" id="UP000515135"/>
    </source>
</evidence>
<keyword evidence="2" id="KW-1003">Cell membrane</keyword>
<feature type="transmembrane region" description="Helical" evidence="7">
    <location>
        <begin position="170"/>
        <end position="188"/>
    </location>
</feature>
<dbReference type="InterPro" id="IPR000276">
    <property type="entry name" value="GPCR_Rhodpsn"/>
</dbReference>
<feature type="domain" description="G-protein coupled receptors family 1 profile" evidence="8">
    <location>
        <begin position="71"/>
        <end position="329"/>
    </location>
</feature>
<dbReference type="InterPro" id="IPR017452">
    <property type="entry name" value="GPCR_Rhodpsn_7TM"/>
</dbReference>
<keyword evidence="4 7" id="KW-1133">Transmembrane helix</keyword>
<dbReference type="Pfam" id="PF00001">
    <property type="entry name" value="7tm_1"/>
    <property type="match status" value="1"/>
</dbReference>
<dbReference type="KEGG" id="bbel:109463614"/>
<evidence type="ECO:0000259" key="8">
    <source>
        <dbReference type="PROSITE" id="PS50262"/>
    </source>
</evidence>
<evidence type="ECO:0000256" key="4">
    <source>
        <dbReference type="ARBA" id="ARBA00022989"/>
    </source>
</evidence>
<evidence type="ECO:0000256" key="3">
    <source>
        <dbReference type="ARBA" id="ARBA00022692"/>
    </source>
</evidence>
<dbReference type="PROSITE" id="PS50262">
    <property type="entry name" value="G_PROTEIN_RECEP_F1_2"/>
    <property type="match status" value="1"/>
</dbReference>
<feature type="transmembrane region" description="Helical" evidence="7">
    <location>
        <begin position="59"/>
        <end position="80"/>
    </location>
</feature>
<dbReference type="GO" id="GO:0005886">
    <property type="term" value="C:plasma membrane"/>
    <property type="evidence" value="ECO:0007669"/>
    <property type="project" value="UniProtKB-SubCell"/>
</dbReference>
<dbReference type="AlphaFoldDB" id="A0A6P4YG90"/>
<keyword evidence="9" id="KW-1185">Reference proteome</keyword>
<dbReference type="Proteomes" id="UP000515135">
    <property type="component" value="Unplaced"/>
</dbReference>
<feature type="transmembrane region" description="Helical" evidence="7">
    <location>
        <begin position="312"/>
        <end position="331"/>
    </location>
</feature>